<organism evidence="2 3">
    <name type="scientific">Apilactobacillus ozensis DSM 23829 = JCM 17196</name>
    <dbReference type="NCBI Taxonomy" id="1423781"/>
    <lineage>
        <taxon>Bacteria</taxon>
        <taxon>Bacillati</taxon>
        <taxon>Bacillota</taxon>
        <taxon>Bacilli</taxon>
        <taxon>Lactobacillales</taxon>
        <taxon>Lactobacillaceae</taxon>
        <taxon>Apilactobacillus</taxon>
    </lineage>
</organism>
<evidence type="ECO:0000259" key="1">
    <source>
        <dbReference type="Pfam" id="PF01592"/>
    </source>
</evidence>
<comment type="caution">
    <text evidence="2">The sequence shown here is derived from an EMBL/GenBank/DDBJ whole genome shotgun (WGS) entry which is preliminary data.</text>
</comment>
<accession>A0A0R2ALH8</accession>
<reference evidence="2 3" key="1">
    <citation type="journal article" date="2015" name="Genome Announc.">
        <title>Expanding the biotechnology potential of lactobacilli through comparative genomics of 213 strains and associated genera.</title>
        <authorList>
            <person name="Sun Z."/>
            <person name="Harris H.M."/>
            <person name="McCann A."/>
            <person name="Guo C."/>
            <person name="Argimon S."/>
            <person name="Zhang W."/>
            <person name="Yang X."/>
            <person name="Jeffery I.B."/>
            <person name="Cooney J.C."/>
            <person name="Kagawa T.F."/>
            <person name="Liu W."/>
            <person name="Song Y."/>
            <person name="Salvetti E."/>
            <person name="Wrobel A."/>
            <person name="Rasinkangas P."/>
            <person name="Parkhill J."/>
            <person name="Rea M.C."/>
            <person name="O'Sullivan O."/>
            <person name="Ritari J."/>
            <person name="Douillard F.P."/>
            <person name="Paul Ross R."/>
            <person name="Yang R."/>
            <person name="Briner A.E."/>
            <person name="Felis G.E."/>
            <person name="de Vos W.M."/>
            <person name="Barrangou R."/>
            <person name="Klaenhammer T.R."/>
            <person name="Caufield P.W."/>
            <person name="Cui Y."/>
            <person name="Zhang H."/>
            <person name="O'Toole P.W."/>
        </authorList>
    </citation>
    <scope>NUCLEOTIDE SEQUENCE [LARGE SCALE GENOMIC DNA]</scope>
    <source>
        <strain evidence="2 3">DSM 23829</strain>
    </source>
</reference>
<sequence length="146" mass="16442">MDINEIYQRTIMDYAIKAHNNSLLSGLNTYQISLNNPTCGDELTLSVLISNDKVCKIAYQADGCVIFKAATAMMDKICLGRSISEIKRLEYQFSQMMMQKDIDDIENLGDAIALQSVVKLPVRIKCAMLPWKAIYQVLNEGENNAR</sequence>
<dbReference type="CDD" id="cd06664">
    <property type="entry name" value="IscU_like"/>
    <property type="match status" value="1"/>
</dbReference>
<gene>
    <name evidence="2" type="ORF">FD06_GL000676</name>
</gene>
<proteinExistence type="predicted"/>
<dbReference type="Proteomes" id="UP000052012">
    <property type="component" value="Unassembled WGS sequence"/>
</dbReference>
<dbReference type="GO" id="GO:0005506">
    <property type="term" value="F:iron ion binding"/>
    <property type="evidence" value="ECO:0007669"/>
    <property type="project" value="InterPro"/>
</dbReference>
<dbReference type="Pfam" id="PF01592">
    <property type="entry name" value="NifU_N"/>
    <property type="match status" value="1"/>
</dbReference>
<dbReference type="STRING" id="1423781.FD06_GL000676"/>
<dbReference type="NCBIfam" id="TIGR01994">
    <property type="entry name" value="SUF_scaf_2"/>
    <property type="match status" value="1"/>
</dbReference>
<evidence type="ECO:0000313" key="2">
    <source>
        <dbReference type="EMBL" id="KRM67525.1"/>
    </source>
</evidence>
<keyword evidence="3" id="KW-1185">Reference proteome</keyword>
<dbReference type="OrthoDB" id="9804157at2"/>
<evidence type="ECO:0000313" key="3">
    <source>
        <dbReference type="Proteomes" id="UP000052012"/>
    </source>
</evidence>
<dbReference type="Gene3D" id="3.90.1010.10">
    <property type="match status" value="1"/>
</dbReference>
<dbReference type="RefSeq" id="WP_056966980.1">
    <property type="nucleotide sequence ID" value="NZ_AYYQ01000036.1"/>
</dbReference>
<dbReference type="GO" id="GO:0051536">
    <property type="term" value="F:iron-sulfur cluster binding"/>
    <property type="evidence" value="ECO:0007669"/>
    <property type="project" value="InterPro"/>
</dbReference>
<feature type="domain" description="NIF system FeS cluster assembly NifU N-terminal" evidence="1">
    <location>
        <begin position="7"/>
        <end position="126"/>
    </location>
</feature>
<dbReference type="InterPro" id="IPR002871">
    <property type="entry name" value="NIF_FeS_clus_asmbl_NifU_N"/>
</dbReference>
<dbReference type="EMBL" id="AYYQ01000036">
    <property type="protein sequence ID" value="KRM67525.1"/>
    <property type="molecule type" value="Genomic_DNA"/>
</dbReference>
<name>A0A0R2ALH8_9LACO</name>
<dbReference type="AlphaFoldDB" id="A0A0R2ALH8"/>
<dbReference type="SUPFAM" id="SSF82649">
    <property type="entry name" value="SufE/NifU"/>
    <property type="match status" value="1"/>
</dbReference>
<dbReference type="PATRIC" id="fig|1423781.4.peg.691"/>
<dbReference type="GO" id="GO:0016226">
    <property type="term" value="P:iron-sulfur cluster assembly"/>
    <property type="evidence" value="ECO:0007669"/>
    <property type="project" value="InterPro"/>
</dbReference>
<protein>
    <recommendedName>
        <fullName evidence="1">NIF system FeS cluster assembly NifU N-terminal domain-containing protein</fullName>
    </recommendedName>
</protein>